<organism evidence="2 3">
    <name type="scientific">Liparis tanakae</name>
    <name type="common">Tanaka's snailfish</name>
    <dbReference type="NCBI Taxonomy" id="230148"/>
    <lineage>
        <taxon>Eukaryota</taxon>
        <taxon>Metazoa</taxon>
        <taxon>Chordata</taxon>
        <taxon>Craniata</taxon>
        <taxon>Vertebrata</taxon>
        <taxon>Euteleostomi</taxon>
        <taxon>Actinopterygii</taxon>
        <taxon>Neopterygii</taxon>
        <taxon>Teleostei</taxon>
        <taxon>Neoteleostei</taxon>
        <taxon>Acanthomorphata</taxon>
        <taxon>Eupercaria</taxon>
        <taxon>Perciformes</taxon>
        <taxon>Cottioidei</taxon>
        <taxon>Cottales</taxon>
        <taxon>Liparidae</taxon>
        <taxon>Liparis</taxon>
    </lineage>
</organism>
<evidence type="ECO:0000256" key="1">
    <source>
        <dbReference type="SAM" id="MobiDB-lite"/>
    </source>
</evidence>
<evidence type="ECO:0000313" key="2">
    <source>
        <dbReference type="EMBL" id="TNN44987.1"/>
    </source>
</evidence>
<keyword evidence="3" id="KW-1185">Reference proteome</keyword>
<feature type="region of interest" description="Disordered" evidence="1">
    <location>
        <begin position="131"/>
        <end position="194"/>
    </location>
</feature>
<accession>A0A4Z2FUP3</accession>
<feature type="compositionally biased region" description="Low complexity" evidence="1">
    <location>
        <begin position="171"/>
        <end position="180"/>
    </location>
</feature>
<feature type="region of interest" description="Disordered" evidence="1">
    <location>
        <begin position="78"/>
        <end position="106"/>
    </location>
</feature>
<gene>
    <name evidence="2" type="ORF">EYF80_044792</name>
</gene>
<comment type="caution">
    <text evidence="2">The sequence shown here is derived from an EMBL/GenBank/DDBJ whole genome shotgun (WGS) entry which is preliminary data.</text>
</comment>
<sequence>MKLDELFESLSGSESREGLVKRLHSETYVTNLSREEEFLLVFRLQPRMVRRYRGSSMASACRWMAWWPTVWRGNKFKSPQEGCNENETRNEAAWGGRGRGGERSWRSRRCERGGVIGRVETTVIRDAAHMFSYTDPSPPPHHPRLTSATPPTLRLGPGPWLTPHEQGSGSGQQTHSQLGGCPEELTEQQGDVRDPGTFLMFPRVPREGAAAACLQRLDLGARSGAQADTGRWSPSVT</sequence>
<dbReference type="Proteomes" id="UP000314294">
    <property type="component" value="Unassembled WGS sequence"/>
</dbReference>
<dbReference type="AlphaFoldDB" id="A0A4Z2FUP3"/>
<protein>
    <submittedName>
        <fullName evidence="2">Uncharacterized protein</fullName>
    </submittedName>
</protein>
<proteinExistence type="predicted"/>
<reference evidence="2 3" key="1">
    <citation type="submission" date="2019-03" db="EMBL/GenBank/DDBJ databases">
        <title>First draft genome of Liparis tanakae, snailfish: a comprehensive survey of snailfish specific genes.</title>
        <authorList>
            <person name="Kim W."/>
            <person name="Song I."/>
            <person name="Jeong J.-H."/>
            <person name="Kim D."/>
            <person name="Kim S."/>
            <person name="Ryu S."/>
            <person name="Song J.Y."/>
            <person name="Lee S.K."/>
        </authorList>
    </citation>
    <scope>NUCLEOTIDE SEQUENCE [LARGE SCALE GENOMIC DNA]</scope>
    <source>
        <tissue evidence="2">Muscle</tissue>
    </source>
</reference>
<dbReference type="EMBL" id="SRLO01000873">
    <property type="protein sequence ID" value="TNN44987.1"/>
    <property type="molecule type" value="Genomic_DNA"/>
</dbReference>
<name>A0A4Z2FUP3_9TELE</name>
<evidence type="ECO:0000313" key="3">
    <source>
        <dbReference type="Proteomes" id="UP000314294"/>
    </source>
</evidence>